<dbReference type="Gene3D" id="3.40.1360.10">
    <property type="match status" value="1"/>
</dbReference>
<accession>A0A5M9QWV1</accession>
<dbReference type="EMBL" id="VXKB01000008">
    <property type="protein sequence ID" value="KAA8713023.1"/>
    <property type="molecule type" value="Genomic_DNA"/>
</dbReference>
<sequence length="374" mass="41987">MSTNAEIIEKLAELDIEQYFDIEGITYKRTTGKSGLELNVRECPMCGNCDWKVYVNPKNGLGNCFAGSHPVEKQFNKLRFIQQHSGLYGATLNKYVDNQLLEQGWRPKTKDVKLESAVDLKQEVVLPPHYMLPLPDGRLPDYLVERNVSAELVKYFDLRFIVNGIHAYFDFNKKVATQDFSMRVLIPIYNLIGELCTFQGRDVTGTASKKYLFPSSMPASGRYLYNGHNAFGKSTVVVLEGVFDVFAVKRAMFSDEALREHVEPIGTFGMHLSGGMGAETQDQIGSFLALKSAGLRNVILMWDSEKKAIHNTIKSAKKLRSIGLNVKIAAFKKEGQDAGESSDEDILTAYYRSKPFNDKLALEMMVRGHKAISL</sequence>
<evidence type="ECO:0000313" key="1">
    <source>
        <dbReference type="EMBL" id="KAA8713023.1"/>
    </source>
</evidence>
<evidence type="ECO:0000313" key="2">
    <source>
        <dbReference type="Proteomes" id="UP000322181"/>
    </source>
</evidence>
<protein>
    <submittedName>
        <fullName evidence="1">DNA primase</fullName>
    </submittedName>
</protein>
<organism evidence="1 2">
    <name type="scientific">Morganella psychrotolerans</name>
    <dbReference type="NCBI Taxonomy" id="368603"/>
    <lineage>
        <taxon>Bacteria</taxon>
        <taxon>Pseudomonadati</taxon>
        <taxon>Pseudomonadota</taxon>
        <taxon>Gammaproteobacteria</taxon>
        <taxon>Enterobacterales</taxon>
        <taxon>Morganellaceae</taxon>
        <taxon>Morganella</taxon>
    </lineage>
</organism>
<name>A0A5M9QWV1_9GAMM</name>
<comment type="caution">
    <text evidence="1">The sequence shown here is derived from an EMBL/GenBank/DDBJ whole genome shotgun (WGS) entry which is preliminary data.</text>
</comment>
<dbReference type="RefSeq" id="WP_150385171.1">
    <property type="nucleotide sequence ID" value="NZ_BAAAFS010000007.1"/>
</dbReference>
<dbReference type="Proteomes" id="UP000322181">
    <property type="component" value="Unassembled WGS sequence"/>
</dbReference>
<dbReference type="AlphaFoldDB" id="A0A5M9QWV1"/>
<dbReference type="SUPFAM" id="SSF56731">
    <property type="entry name" value="DNA primase core"/>
    <property type="match status" value="1"/>
</dbReference>
<gene>
    <name evidence="1" type="ORF">F4V73_18075</name>
</gene>
<reference evidence="1 2" key="1">
    <citation type="submission" date="2019-09" db="EMBL/GenBank/DDBJ databases">
        <title>Draft genome sequence of various Type strains from the CCUG.</title>
        <authorList>
            <person name="Pineiro-Iglesias B."/>
            <person name="Tunovic T."/>
            <person name="Unosson C."/>
            <person name="Inganas E."/>
            <person name="Ohlen M."/>
            <person name="Cardew S."/>
            <person name="Jensie-Markopoulos S."/>
            <person name="Salva-Serra F."/>
            <person name="Jaen-Luchoro D."/>
            <person name="Karlsson R."/>
            <person name="Svensson-Stadler L."/>
            <person name="Chun J."/>
            <person name="Moore E."/>
        </authorList>
    </citation>
    <scope>NUCLEOTIDE SEQUENCE [LARGE SCALE GENOMIC DNA]</scope>
    <source>
        <strain evidence="1 2">CCUG 53682T</strain>
    </source>
</reference>
<proteinExistence type="predicted"/>